<name>A0A6N1X7R4_9BURK</name>
<dbReference type="InterPro" id="IPR001509">
    <property type="entry name" value="Epimerase_deHydtase"/>
</dbReference>
<proteinExistence type="predicted"/>
<dbReference type="Proteomes" id="UP000509579">
    <property type="component" value="Chromosome"/>
</dbReference>
<protein>
    <submittedName>
        <fullName evidence="4">NAD-dependent epimerase/dehydratase family protein</fullName>
    </submittedName>
</protein>
<evidence type="ECO:0000256" key="1">
    <source>
        <dbReference type="ARBA" id="ARBA00022857"/>
    </source>
</evidence>
<organism evidence="4 5">
    <name type="scientific">Comamonas antarctica</name>
    <dbReference type="NCBI Taxonomy" id="2743470"/>
    <lineage>
        <taxon>Bacteria</taxon>
        <taxon>Pseudomonadati</taxon>
        <taxon>Pseudomonadota</taxon>
        <taxon>Betaproteobacteria</taxon>
        <taxon>Burkholderiales</taxon>
        <taxon>Comamonadaceae</taxon>
        <taxon>Comamonas</taxon>
    </lineage>
</organism>
<dbReference type="EMBL" id="CP054840">
    <property type="protein sequence ID" value="QKV53796.1"/>
    <property type="molecule type" value="Genomic_DNA"/>
</dbReference>
<dbReference type="PANTHER" id="PTHR43103:SF3">
    <property type="entry name" value="ADP-L-GLYCERO-D-MANNO-HEPTOSE-6-EPIMERASE"/>
    <property type="match status" value="1"/>
</dbReference>
<evidence type="ECO:0000256" key="2">
    <source>
        <dbReference type="ARBA" id="ARBA00023277"/>
    </source>
</evidence>
<gene>
    <name evidence="4" type="ORF">HUK68_13345</name>
</gene>
<dbReference type="KEGG" id="aant:HUK68_13345"/>
<dbReference type="PANTHER" id="PTHR43103">
    <property type="entry name" value="NUCLEOSIDE-DIPHOSPHATE-SUGAR EPIMERASE"/>
    <property type="match status" value="1"/>
</dbReference>
<dbReference type="AlphaFoldDB" id="A0A6N1X7R4"/>
<dbReference type="RefSeq" id="WP_175504602.1">
    <property type="nucleotide sequence ID" value="NZ_CP054840.1"/>
</dbReference>
<accession>A0A6N1X7R4</accession>
<dbReference type="Gene3D" id="3.40.50.720">
    <property type="entry name" value="NAD(P)-binding Rossmann-like Domain"/>
    <property type="match status" value="1"/>
</dbReference>
<feature type="domain" description="NAD-dependent epimerase/dehydratase" evidence="3">
    <location>
        <begin position="4"/>
        <end position="206"/>
    </location>
</feature>
<evidence type="ECO:0000313" key="5">
    <source>
        <dbReference type="Proteomes" id="UP000509579"/>
    </source>
</evidence>
<evidence type="ECO:0000313" key="4">
    <source>
        <dbReference type="EMBL" id="QKV53796.1"/>
    </source>
</evidence>
<keyword evidence="1" id="KW-0521">NADP</keyword>
<evidence type="ECO:0000259" key="3">
    <source>
        <dbReference type="Pfam" id="PF01370"/>
    </source>
</evidence>
<reference evidence="4 5" key="1">
    <citation type="submission" date="2020-06" db="EMBL/GenBank/DDBJ databases">
        <title>Acidovorax antarctica sp. nov., isolated from Corinth ice sheet soil, Antarctic Fields Peninsula.</title>
        <authorList>
            <person name="Xu Q."/>
            <person name="Peng F."/>
        </authorList>
    </citation>
    <scope>NUCLEOTIDE SEQUENCE [LARGE SCALE GENOMIC DNA]</scope>
    <source>
        <strain evidence="4 5">16-35-5</strain>
    </source>
</reference>
<dbReference type="SUPFAM" id="SSF51735">
    <property type="entry name" value="NAD(P)-binding Rossmann-fold domains"/>
    <property type="match status" value="1"/>
</dbReference>
<dbReference type="Gene3D" id="3.90.25.10">
    <property type="entry name" value="UDP-galactose 4-epimerase, domain 1"/>
    <property type="match status" value="1"/>
</dbReference>
<keyword evidence="5" id="KW-1185">Reference proteome</keyword>
<keyword evidence="2" id="KW-0119">Carbohydrate metabolism</keyword>
<dbReference type="Pfam" id="PF01370">
    <property type="entry name" value="Epimerase"/>
    <property type="match status" value="1"/>
</dbReference>
<sequence>MNCVLVTGAQGFIGQVLVQRLLCEGLSGRAIDKLVLVDLAFDDPHGDARVQRISGSLADPAVLAAAMHEQPATIFHLASVPGGASERDPALGRRVNLDATLALIEACQALAKPPRLVYASSIAVYGDQPESGASEDQLPQPAISYGAHKLACEILLADASRRGWVDGCSVRLPGIVARQGENAGLASGFMSQLFWRLAQGQTIVLPVSPSGSCWWMSAKTCVDNLLHLGSMDSSRWDARRSYQMPVLHLDIAEVVAALAQRFGVDAAQLVRFAPDPVIDRIYARYPPLATPRAEQLGLRHDGNVAALIAHALGAAAPAAITAP</sequence>
<dbReference type="InterPro" id="IPR036291">
    <property type="entry name" value="NAD(P)-bd_dom_sf"/>
</dbReference>